<organism evidence="2">
    <name type="scientific">Lygus hesperus</name>
    <name type="common">Western plant bug</name>
    <dbReference type="NCBI Taxonomy" id="30085"/>
    <lineage>
        <taxon>Eukaryota</taxon>
        <taxon>Metazoa</taxon>
        <taxon>Ecdysozoa</taxon>
        <taxon>Arthropoda</taxon>
        <taxon>Hexapoda</taxon>
        <taxon>Insecta</taxon>
        <taxon>Pterygota</taxon>
        <taxon>Neoptera</taxon>
        <taxon>Paraneoptera</taxon>
        <taxon>Hemiptera</taxon>
        <taxon>Heteroptera</taxon>
        <taxon>Panheteroptera</taxon>
        <taxon>Cimicomorpha</taxon>
        <taxon>Miridae</taxon>
        <taxon>Mirini</taxon>
        <taxon>Lygus</taxon>
    </lineage>
</organism>
<feature type="region of interest" description="Disordered" evidence="1">
    <location>
        <begin position="70"/>
        <end position="99"/>
    </location>
</feature>
<accession>A0A0A9Z7M9</accession>
<dbReference type="EMBL" id="GBHO01002377">
    <property type="protein sequence ID" value="JAG41227.1"/>
    <property type="molecule type" value="Transcribed_RNA"/>
</dbReference>
<feature type="region of interest" description="Disordered" evidence="1">
    <location>
        <begin position="1"/>
        <end position="40"/>
    </location>
</feature>
<reference evidence="3" key="3">
    <citation type="journal article" date="2016" name="Gigascience">
        <title>De novo construction of an expanded transcriptome assembly for the western tarnished plant bug, Lygus hesperus.</title>
        <authorList>
            <person name="Tassone E.E."/>
            <person name="Geib S.M."/>
            <person name="Hall B."/>
            <person name="Fabrick J.A."/>
            <person name="Brent C.S."/>
            <person name="Hull J.J."/>
        </authorList>
    </citation>
    <scope>NUCLEOTIDE SEQUENCE</scope>
</reference>
<proteinExistence type="predicted"/>
<name>A0A0A9Z7M9_LYGHE</name>
<dbReference type="EMBL" id="GDHC01003562">
    <property type="protein sequence ID" value="JAQ15067.1"/>
    <property type="molecule type" value="Transcribed_RNA"/>
</dbReference>
<evidence type="ECO:0000313" key="3">
    <source>
        <dbReference type="EMBL" id="JAQ15067.1"/>
    </source>
</evidence>
<sequence>MVVQSGDTVIQPGTKITQQMEDGTNAGRSTDGSNGIDDLSLSTDELSTTLKPKGILNNRLRNMLKKDARRRKEYAATFDSDSDDTVDTMSVDELRNQQH</sequence>
<feature type="compositionally biased region" description="Polar residues" evidence="1">
    <location>
        <begin position="14"/>
        <end position="33"/>
    </location>
</feature>
<protein>
    <submittedName>
        <fullName evidence="2">Uncharacterized protein</fullName>
    </submittedName>
</protein>
<reference evidence="2" key="2">
    <citation type="submission" date="2014-07" db="EMBL/GenBank/DDBJ databases">
        <authorList>
            <person name="Hull J."/>
        </authorList>
    </citation>
    <scope>NUCLEOTIDE SEQUENCE</scope>
</reference>
<evidence type="ECO:0000256" key="1">
    <source>
        <dbReference type="SAM" id="MobiDB-lite"/>
    </source>
</evidence>
<reference evidence="2" key="1">
    <citation type="journal article" date="2014" name="PLoS ONE">
        <title>Transcriptome-Based Identification of ABC Transporters in the Western Tarnished Plant Bug Lygus hesperus.</title>
        <authorList>
            <person name="Hull J.J."/>
            <person name="Chaney K."/>
            <person name="Geib S.M."/>
            <person name="Fabrick J.A."/>
            <person name="Brent C.S."/>
            <person name="Walsh D."/>
            <person name="Lavine L.C."/>
        </authorList>
    </citation>
    <scope>NUCLEOTIDE SEQUENCE</scope>
</reference>
<gene>
    <name evidence="2" type="ORF">CM83_101219</name>
    <name evidence="3" type="ORF">g.3256</name>
</gene>
<dbReference type="AlphaFoldDB" id="A0A0A9Z7M9"/>
<evidence type="ECO:0000313" key="2">
    <source>
        <dbReference type="EMBL" id="JAG41227.1"/>
    </source>
</evidence>